<feature type="transmembrane region" description="Helical" evidence="1">
    <location>
        <begin position="12"/>
        <end position="30"/>
    </location>
</feature>
<evidence type="ECO:0000256" key="1">
    <source>
        <dbReference type="SAM" id="Phobius"/>
    </source>
</evidence>
<gene>
    <name evidence="2" type="ORF">NQG31_05900</name>
</gene>
<comment type="caution">
    <text evidence="2">The sequence shown here is derived from an EMBL/GenBank/DDBJ whole genome shotgun (WGS) entry which is preliminary data.</text>
</comment>
<proteinExistence type="predicted"/>
<dbReference type="RefSeq" id="WP_156028832.1">
    <property type="nucleotide sequence ID" value="NZ_JANIEK010000017.1"/>
</dbReference>
<feature type="transmembrane region" description="Helical" evidence="1">
    <location>
        <begin position="77"/>
        <end position="101"/>
    </location>
</feature>
<accession>A0ABT2KWZ0</accession>
<keyword evidence="1" id="KW-1133">Transmembrane helix</keyword>
<organism evidence="2 3">
    <name type="scientific">Exiguobacterium alkaliphilum</name>
    <dbReference type="NCBI Taxonomy" id="1428684"/>
    <lineage>
        <taxon>Bacteria</taxon>
        <taxon>Bacillati</taxon>
        <taxon>Bacillota</taxon>
        <taxon>Bacilli</taxon>
        <taxon>Bacillales</taxon>
        <taxon>Bacillales Family XII. Incertae Sedis</taxon>
        <taxon>Exiguobacterium</taxon>
    </lineage>
</organism>
<keyword evidence="1" id="KW-0472">Membrane</keyword>
<evidence type="ECO:0000313" key="2">
    <source>
        <dbReference type="EMBL" id="MCT4795068.1"/>
    </source>
</evidence>
<evidence type="ECO:0000313" key="3">
    <source>
        <dbReference type="Proteomes" id="UP001206821"/>
    </source>
</evidence>
<name>A0ABT2KWZ0_9BACL</name>
<keyword evidence="3" id="KW-1185">Reference proteome</keyword>
<feature type="transmembrane region" description="Helical" evidence="1">
    <location>
        <begin position="37"/>
        <end position="57"/>
    </location>
</feature>
<keyword evidence="1" id="KW-0812">Transmembrane</keyword>
<sequence>MSDYINVYEFGMFLFIGLFFIGLHIFFILRRYVRTRYAMVGVLAASVWPALMIVLSIQSIDLVQAIMSREASTASILAVTSVAVTGLMLLIPAVVLIKRLFHVVDWPTRKKP</sequence>
<dbReference type="Proteomes" id="UP001206821">
    <property type="component" value="Unassembled WGS sequence"/>
</dbReference>
<dbReference type="EMBL" id="JANIEK010000017">
    <property type="protein sequence ID" value="MCT4795068.1"/>
    <property type="molecule type" value="Genomic_DNA"/>
</dbReference>
<reference evidence="2 3" key="1">
    <citation type="submission" date="2022-07" db="EMBL/GenBank/DDBJ databases">
        <title>Genomic and pangenome structural analysis of the polyextremophile Exiguobacterium.</title>
        <authorList>
            <person name="Shen L."/>
        </authorList>
    </citation>
    <scope>NUCLEOTIDE SEQUENCE [LARGE SCALE GENOMIC DNA]</scope>
    <source>
        <strain evidence="2 3">12_1</strain>
    </source>
</reference>
<protein>
    <submittedName>
        <fullName evidence="2">Uncharacterized protein</fullName>
    </submittedName>
</protein>